<comment type="caution">
    <text evidence="1">The sequence shown here is derived from an EMBL/GenBank/DDBJ whole genome shotgun (WGS) entry which is preliminary data.</text>
</comment>
<protein>
    <submittedName>
        <fullName evidence="1">Uncharacterized protein</fullName>
    </submittedName>
</protein>
<proteinExistence type="predicted"/>
<organism evidence="1 2">
    <name type="scientific">Kribbella speibonae</name>
    <dbReference type="NCBI Taxonomy" id="1572660"/>
    <lineage>
        <taxon>Bacteria</taxon>
        <taxon>Bacillati</taxon>
        <taxon>Actinomycetota</taxon>
        <taxon>Actinomycetes</taxon>
        <taxon>Propionibacteriales</taxon>
        <taxon>Kribbellaceae</taxon>
        <taxon>Kribbella</taxon>
    </lineage>
</organism>
<dbReference type="AlphaFoldDB" id="A0A4R0ISU3"/>
<accession>A0A4R0ISU3</accession>
<reference evidence="1 2" key="1">
    <citation type="submission" date="2019-02" db="EMBL/GenBank/DDBJ databases">
        <title>Kribbella capetownensis sp. nov. and Kribbella speibonae sp. nov., isolated from soil.</title>
        <authorList>
            <person name="Curtis S.M."/>
            <person name="Norton I."/>
            <person name="Everest G.J."/>
            <person name="Meyers P.R."/>
        </authorList>
    </citation>
    <scope>NUCLEOTIDE SEQUENCE [LARGE SCALE GENOMIC DNA]</scope>
    <source>
        <strain evidence="1 2">YM55</strain>
    </source>
</reference>
<dbReference type="EMBL" id="SJKC01000003">
    <property type="protein sequence ID" value="TCC35780.1"/>
    <property type="molecule type" value="Genomic_DNA"/>
</dbReference>
<name>A0A4R0ISU3_9ACTN</name>
<sequence length="108" mass="11505">MDLPGGWGGRVDAGAEDAACAGEEFQDRAVEDDARGWAVRCGVESIRDLHASALRVVVAARLAAVDRQGVGVQFDHHTFLFAEVDDDLPGAFWYDDFALSAGRRAVGG</sequence>
<evidence type="ECO:0000313" key="2">
    <source>
        <dbReference type="Proteomes" id="UP000294225"/>
    </source>
</evidence>
<evidence type="ECO:0000313" key="1">
    <source>
        <dbReference type="EMBL" id="TCC35780.1"/>
    </source>
</evidence>
<dbReference type="Proteomes" id="UP000294225">
    <property type="component" value="Unassembled WGS sequence"/>
</dbReference>
<gene>
    <name evidence="1" type="ORF">E0H92_24035</name>
</gene>